<evidence type="ECO:0000256" key="2">
    <source>
        <dbReference type="ARBA" id="ARBA00023002"/>
    </source>
</evidence>
<evidence type="ECO:0000256" key="3">
    <source>
        <dbReference type="ARBA" id="ARBA00048488"/>
    </source>
</evidence>
<organism evidence="5 6">
    <name type="scientific">Stakelama sediminis</name>
    <dbReference type="NCBI Taxonomy" id="463200"/>
    <lineage>
        <taxon>Bacteria</taxon>
        <taxon>Pseudomonadati</taxon>
        <taxon>Pseudomonadota</taxon>
        <taxon>Alphaproteobacteria</taxon>
        <taxon>Sphingomonadales</taxon>
        <taxon>Sphingomonadaceae</taxon>
        <taxon>Stakelama</taxon>
    </lineage>
</organism>
<dbReference type="GO" id="GO:0033743">
    <property type="term" value="F:peptide-methionine (R)-S-oxide reductase activity"/>
    <property type="evidence" value="ECO:0007669"/>
    <property type="project" value="UniProtKB-EC"/>
</dbReference>
<dbReference type="PANTHER" id="PTHR10173:SF57">
    <property type="entry name" value="PEPTIDE-METHIONINE (R)-S-OXIDE REDUCTASE"/>
    <property type="match status" value="1"/>
</dbReference>
<comment type="caution">
    <text evidence="5">The sequence shown here is derived from an EMBL/GenBank/DDBJ whole genome shotgun (WGS) entry which is preliminary data.</text>
</comment>
<dbReference type="RefSeq" id="WP_184004108.1">
    <property type="nucleotide sequence ID" value="NZ_BAABIF010000001.1"/>
</dbReference>
<dbReference type="EC" id="1.8.4.12" evidence="1"/>
<dbReference type="GO" id="GO:0030091">
    <property type="term" value="P:protein repair"/>
    <property type="evidence" value="ECO:0007669"/>
    <property type="project" value="InterPro"/>
</dbReference>
<evidence type="ECO:0000256" key="1">
    <source>
        <dbReference type="ARBA" id="ARBA00012499"/>
    </source>
</evidence>
<dbReference type="Pfam" id="PF01641">
    <property type="entry name" value="SelR"/>
    <property type="match status" value="1"/>
</dbReference>
<feature type="domain" description="MsrB" evidence="4">
    <location>
        <begin position="40"/>
        <end position="161"/>
    </location>
</feature>
<keyword evidence="6" id="KW-1185">Reference proteome</keyword>
<reference evidence="5 6" key="1">
    <citation type="submission" date="2020-08" db="EMBL/GenBank/DDBJ databases">
        <title>Genomic Encyclopedia of Type Strains, Phase IV (KMG-IV): sequencing the most valuable type-strain genomes for metagenomic binning, comparative biology and taxonomic classification.</title>
        <authorList>
            <person name="Goeker M."/>
        </authorList>
    </citation>
    <scope>NUCLEOTIDE SEQUENCE [LARGE SCALE GENOMIC DNA]</scope>
    <source>
        <strain evidence="5 6">DSM 27203</strain>
    </source>
</reference>
<gene>
    <name evidence="5" type="ORF">FHR23_002340</name>
</gene>
<evidence type="ECO:0000313" key="6">
    <source>
        <dbReference type="Proteomes" id="UP000554342"/>
    </source>
</evidence>
<evidence type="ECO:0000313" key="5">
    <source>
        <dbReference type="EMBL" id="MBB5719399.1"/>
    </source>
</evidence>
<dbReference type="EMBL" id="JACIJI010000004">
    <property type="protein sequence ID" value="MBB5719399.1"/>
    <property type="molecule type" value="Genomic_DNA"/>
</dbReference>
<dbReference type="PROSITE" id="PS51790">
    <property type="entry name" value="MSRB"/>
    <property type="match status" value="1"/>
</dbReference>
<dbReference type="InterPro" id="IPR028427">
    <property type="entry name" value="Met_Sox_Rdtase_MsrB"/>
</dbReference>
<name>A0A840Z0U4_9SPHN</name>
<dbReference type="InterPro" id="IPR002579">
    <property type="entry name" value="Met_Sox_Rdtase_MsrB_dom"/>
</dbReference>
<dbReference type="PROSITE" id="PS51318">
    <property type="entry name" value="TAT"/>
    <property type="match status" value="1"/>
</dbReference>
<keyword evidence="2 5" id="KW-0560">Oxidoreductase</keyword>
<dbReference type="NCBIfam" id="TIGR00357">
    <property type="entry name" value="peptide-methionine (R)-S-oxide reductase MsrB"/>
    <property type="match status" value="1"/>
</dbReference>
<proteinExistence type="predicted"/>
<dbReference type="AlphaFoldDB" id="A0A840Z0U4"/>
<dbReference type="Gene3D" id="2.170.150.20">
    <property type="entry name" value="Peptide methionine sulfoxide reductase"/>
    <property type="match status" value="1"/>
</dbReference>
<dbReference type="InterPro" id="IPR006311">
    <property type="entry name" value="TAT_signal"/>
</dbReference>
<dbReference type="GO" id="GO:0006979">
    <property type="term" value="P:response to oxidative stress"/>
    <property type="evidence" value="ECO:0007669"/>
    <property type="project" value="InterPro"/>
</dbReference>
<dbReference type="InterPro" id="IPR011057">
    <property type="entry name" value="Mss4-like_sf"/>
</dbReference>
<dbReference type="PANTHER" id="PTHR10173">
    <property type="entry name" value="METHIONINE SULFOXIDE REDUCTASE"/>
    <property type="match status" value="1"/>
</dbReference>
<protein>
    <recommendedName>
        <fullName evidence="1">peptide-methionine (R)-S-oxide reductase</fullName>
        <ecNumber evidence="1">1.8.4.12</ecNumber>
    </recommendedName>
</protein>
<evidence type="ECO:0000259" key="4">
    <source>
        <dbReference type="PROSITE" id="PS51790"/>
    </source>
</evidence>
<sequence>MHSNRRQFLAYSAIGTAMLATGFGSTAASARKRYPVALTDAQWKKRLTAEQYYILRKAGTERPFSSPLDKNYAKGTYFCAGCHQPLYSSKTKYDSHTGWPSFWAHLNGAVLTGRDTSLGMVRTEAHCSRCGGHLGHVFNDGPPPTGKRWCMNGAAMLFKKT</sequence>
<dbReference type="InterPro" id="IPR019546">
    <property type="entry name" value="TAT_signal_bac_arc"/>
</dbReference>
<dbReference type="Proteomes" id="UP000554342">
    <property type="component" value="Unassembled WGS sequence"/>
</dbReference>
<dbReference type="NCBIfam" id="TIGR01409">
    <property type="entry name" value="TAT_signal_seq"/>
    <property type="match status" value="1"/>
</dbReference>
<accession>A0A840Z0U4</accession>
<comment type="catalytic activity">
    <reaction evidence="3">
        <text>L-methionyl-[protein] + [thioredoxin]-disulfide + H2O = L-methionyl-(R)-S-oxide-[protein] + [thioredoxin]-dithiol</text>
        <dbReference type="Rhea" id="RHEA:24164"/>
        <dbReference type="Rhea" id="RHEA-COMP:10698"/>
        <dbReference type="Rhea" id="RHEA-COMP:10700"/>
        <dbReference type="Rhea" id="RHEA-COMP:12313"/>
        <dbReference type="Rhea" id="RHEA-COMP:12314"/>
        <dbReference type="ChEBI" id="CHEBI:15377"/>
        <dbReference type="ChEBI" id="CHEBI:16044"/>
        <dbReference type="ChEBI" id="CHEBI:29950"/>
        <dbReference type="ChEBI" id="CHEBI:45764"/>
        <dbReference type="ChEBI" id="CHEBI:50058"/>
        <dbReference type="EC" id="1.8.4.12"/>
    </reaction>
</comment>
<dbReference type="SUPFAM" id="SSF51316">
    <property type="entry name" value="Mss4-like"/>
    <property type="match status" value="1"/>
</dbReference>
<dbReference type="GO" id="GO:0005737">
    <property type="term" value="C:cytoplasm"/>
    <property type="evidence" value="ECO:0007669"/>
    <property type="project" value="TreeGrafter"/>
</dbReference>